<feature type="transmembrane region" description="Helical" evidence="5">
    <location>
        <begin position="20"/>
        <end position="38"/>
    </location>
</feature>
<organism evidence="8 9">
    <name type="scientific">Halanaerobium salsuginis</name>
    <dbReference type="NCBI Taxonomy" id="29563"/>
    <lineage>
        <taxon>Bacteria</taxon>
        <taxon>Bacillati</taxon>
        <taxon>Bacillota</taxon>
        <taxon>Clostridia</taxon>
        <taxon>Halanaerobiales</taxon>
        <taxon>Halanaerobiaceae</taxon>
        <taxon>Halanaerobium</taxon>
    </lineage>
</organism>
<keyword evidence="5" id="KW-1133">Transmembrane helix</keyword>
<evidence type="ECO:0000256" key="1">
    <source>
        <dbReference type="ARBA" id="ARBA00023224"/>
    </source>
</evidence>
<dbReference type="InterPro" id="IPR003660">
    <property type="entry name" value="HAMP_dom"/>
</dbReference>
<dbReference type="AlphaFoldDB" id="A0A1I4JTL2"/>
<evidence type="ECO:0000313" key="8">
    <source>
        <dbReference type="EMBL" id="SFL69804.1"/>
    </source>
</evidence>
<feature type="domain" description="Methyl-accepting transducer" evidence="6">
    <location>
        <begin position="409"/>
        <end position="680"/>
    </location>
</feature>
<dbReference type="InterPro" id="IPR004090">
    <property type="entry name" value="Chemotax_Me-accpt_rcpt"/>
</dbReference>
<evidence type="ECO:0000256" key="3">
    <source>
        <dbReference type="PROSITE-ProRule" id="PRU00284"/>
    </source>
</evidence>
<dbReference type="EMBL" id="FOTI01000025">
    <property type="protein sequence ID" value="SFL69804.1"/>
    <property type="molecule type" value="Genomic_DNA"/>
</dbReference>
<dbReference type="GO" id="GO:0004888">
    <property type="term" value="F:transmembrane signaling receptor activity"/>
    <property type="evidence" value="ECO:0007669"/>
    <property type="project" value="InterPro"/>
</dbReference>
<evidence type="ECO:0000259" key="7">
    <source>
        <dbReference type="PROSITE" id="PS50885"/>
    </source>
</evidence>
<dbReference type="OrthoDB" id="107771at2"/>
<evidence type="ECO:0000256" key="5">
    <source>
        <dbReference type="SAM" id="Phobius"/>
    </source>
</evidence>
<keyword evidence="1 3" id="KW-0807">Transducer</keyword>
<dbReference type="STRING" id="29563.SAMN02983006_01808"/>
<comment type="similarity">
    <text evidence="2">Belongs to the methyl-accepting chemotaxis (MCP) protein family.</text>
</comment>
<dbReference type="Pfam" id="PF00672">
    <property type="entry name" value="HAMP"/>
    <property type="match status" value="1"/>
</dbReference>
<keyword evidence="5" id="KW-0472">Membrane</keyword>
<evidence type="ECO:0000259" key="6">
    <source>
        <dbReference type="PROSITE" id="PS50111"/>
    </source>
</evidence>
<proteinExistence type="inferred from homology"/>
<dbReference type="PANTHER" id="PTHR32089">
    <property type="entry name" value="METHYL-ACCEPTING CHEMOTAXIS PROTEIN MCPB"/>
    <property type="match status" value="1"/>
</dbReference>
<dbReference type="GO" id="GO:0007165">
    <property type="term" value="P:signal transduction"/>
    <property type="evidence" value="ECO:0007669"/>
    <property type="project" value="UniProtKB-KW"/>
</dbReference>
<feature type="transmembrane region" description="Helical" evidence="5">
    <location>
        <begin position="313"/>
        <end position="334"/>
    </location>
</feature>
<dbReference type="PROSITE" id="PS50885">
    <property type="entry name" value="HAMP"/>
    <property type="match status" value="1"/>
</dbReference>
<keyword evidence="5" id="KW-0812">Transmembrane</keyword>
<sequence>MASPRKNLSFFYSLKGKITAIIVLIFLIVLALISYLTFNSAAKIVKSKINENINLVAASYKNNVSSLLGILDRQLGSVKRDKTLASYLDLMDGLYPGPAAAESARKDFLNSIDAFLGMQYATAGILEKTTQNLAGIDFAYLSLPDGTVIADSRITSAESLAQKDSYLKQKLSPELYKNIKFGFIQQAANQSYLLYNSPLYAEDGKTVRAYLVLALNPQILYTVLADLDVDTAGSYKLINARGEIVKAADKNLFGQSLSNTWLVNTRVDSGELKKTELAEHYLLKENISDNLALAVDIPIKEMLAPVNKLAQKIITAALISLFLVILIIIFFINWQLKPLAAFVSSFQNMKNGDLREKVKIDQKLLARKDEIGIMASYFNEMLTGIKTLVKTIEQQAQELNMAAEKMNNSSYNLGQEVNQVGIEVENLSAGSEEQLAQIEVSNLNVQDLNNEIKQVDQNAGQISEHADQVLTSIAQGGQSVTNSISNIESLSAETASIANLVENLGQMSAEIGDIVVLINNISQQTNLLALNAAIEAARAGEAGRGFSVVADEIRSLAEESAAATENIAKLITKIQTGVTETVTEMEKNKEFMNTTVNGIKKTDKIFAEINKITKELTASINNIVSRITSMRAESDDLEHSIGDIAKVTADFAGSSEHLAAASQEQSAATHDIVSTADSLQSMSAKLIANINDFKVE</sequence>
<dbReference type="SMART" id="SM00283">
    <property type="entry name" value="MA"/>
    <property type="match status" value="1"/>
</dbReference>
<accession>A0A1I4JTL2</accession>
<dbReference type="GO" id="GO:0006935">
    <property type="term" value="P:chemotaxis"/>
    <property type="evidence" value="ECO:0007669"/>
    <property type="project" value="InterPro"/>
</dbReference>
<keyword evidence="9" id="KW-1185">Reference proteome</keyword>
<dbReference type="CDD" id="cd11386">
    <property type="entry name" value="MCP_signal"/>
    <property type="match status" value="1"/>
</dbReference>
<dbReference type="PRINTS" id="PR00260">
    <property type="entry name" value="CHEMTRNSDUCR"/>
</dbReference>
<dbReference type="GO" id="GO:0016020">
    <property type="term" value="C:membrane"/>
    <property type="evidence" value="ECO:0007669"/>
    <property type="project" value="InterPro"/>
</dbReference>
<feature type="coiled-coil region" evidence="4">
    <location>
        <begin position="385"/>
        <end position="465"/>
    </location>
</feature>
<protein>
    <submittedName>
        <fullName evidence="8">Methyl-accepting chemotaxis protein</fullName>
    </submittedName>
</protein>
<evidence type="ECO:0000256" key="4">
    <source>
        <dbReference type="SAM" id="Coils"/>
    </source>
</evidence>
<reference evidence="8 9" key="1">
    <citation type="submission" date="2016-10" db="EMBL/GenBank/DDBJ databases">
        <authorList>
            <person name="de Groot N.N."/>
        </authorList>
    </citation>
    <scope>NUCLEOTIDE SEQUENCE [LARGE SCALE GENOMIC DNA]</scope>
    <source>
        <strain evidence="8 9">ATCC 51327</strain>
    </source>
</reference>
<dbReference type="SUPFAM" id="SSF58104">
    <property type="entry name" value="Methyl-accepting chemotaxis protein (MCP) signaling domain"/>
    <property type="match status" value="1"/>
</dbReference>
<dbReference type="CDD" id="cd06225">
    <property type="entry name" value="HAMP"/>
    <property type="match status" value="1"/>
</dbReference>
<dbReference type="PANTHER" id="PTHR32089:SF112">
    <property type="entry name" value="LYSOZYME-LIKE PROTEIN-RELATED"/>
    <property type="match status" value="1"/>
</dbReference>
<evidence type="ECO:0000256" key="2">
    <source>
        <dbReference type="ARBA" id="ARBA00029447"/>
    </source>
</evidence>
<dbReference type="RefSeq" id="WP_089861889.1">
    <property type="nucleotide sequence ID" value="NZ_FOTI01000025.1"/>
</dbReference>
<dbReference type="Gene3D" id="1.10.8.500">
    <property type="entry name" value="HAMP domain in histidine kinase"/>
    <property type="match status" value="1"/>
</dbReference>
<dbReference type="SMART" id="SM00304">
    <property type="entry name" value="HAMP"/>
    <property type="match status" value="1"/>
</dbReference>
<dbReference type="InterPro" id="IPR004089">
    <property type="entry name" value="MCPsignal_dom"/>
</dbReference>
<name>A0A1I4JTL2_9FIRM</name>
<dbReference type="Pfam" id="PF00015">
    <property type="entry name" value="MCPsignal"/>
    <property type="match status" value="1"/>
</dbReference>
<keyword evidence="4" id="KW-0175">Coiled coil</keyword>
<dbReference type="PROSITE" id="PS50111">
    <property type="entry name" value="CHEMOTAXIS_TRANSDUC_2"/>
    <property type="match status" value="1"/>
</dbReference>
<dbReference type="Proteomes" id="UP000199006">
    <property type="component" value="Unassembled WGS sequence"/>
</dbReference>
<evidence type="ECO:0000313" key="9">
    <source>
        <dbReference type="Proteomes" id="UP000199006"/>
    </source>
</evidence>
<gene>
    <name evidence="8" type="ORF">SAMN02983006_01808</name>
</gene>
<dbReference type="Gene3D" id="1.10.287.950">
    <property type="entry name" value="Methyl-accepting chemotaxis protein"/>
    <property type="match status" value="1"/>
</dbReference>
<feature type="domain" description="HAMP" evidence="7">
    <location>
        <begin position="333"/>
        <end position="390"/>
    </location>
</feature>